<protein>
    <submittedName>
        <fullName evidence="1">CxxH/CxxC protein (TIGR04129 family)</fullName>
    </submittedName>
</protein>
<evidence type="ECO:0000313" key="1">
    <source>
        <dbReference type="EMBL" id="SNX66735.1"/>
    </source>
</evidence>
<dbReference type="OrthoDB" id="1652387at2"/>
<name>A0A285CHB0_9BACI</name>
<dbReference type="Proteomes" id="UP000219546">
    <property type="component" value="Unassembled WGS sequence"/>
</dbReference>
<accession>A0A285CHB0</accession>
<organism evidence="1 2">
    <name type="scientific">Bacillus oleivorans</name>
    <dbReference type="NCBI Taxonomy" id="1448271"/>
    <lineage>
        <taxon>Bacteria</taxon>
        <taxon>Bacillati</taxon>
        <taxon>Bacillota</taxon>
        <taxon>Bacilli</taxon>
        <taxon>Bacillales</taxon>
        <taxon>Bacillaceae</taxon>
        <taxon>Bacillus</taxon>
    </lineage>
</organism>
<dbReference type="AlphaFoldDB" id="A0A285CHB0"/>
<reference evidence="1 2" key="1">
    <citation type="submission" date="2017-08" db="EMBL/GenBank/DDBJ databases">
        <authorList>
            <person name="de Groot N.N."/>
        </authorList>
    </citation>
    <scope>NUCLEOTIDE SEQUENCE [LARGE SCALE GENOMIC DNA]</scope>
    <source>
        <strain evidence="1 2">JC228</strain>
    </source>
</reference>
<evidence type="ECO:0000313" key="2">
    <source>
        <dbReference type="Proteomes" id="UP000219546"/>
    </source>
</evidence>
<dbReference type="NCBIfam" id="TIGR04129">
    <property type="entry name" value="CxxH_BA5709"/>
    <property type="match status" value="1"/>
</dbReference>
<gene>
    <name evidence="1" type="ORF">SAMN05877753_10146</name>
</gene>
<keyword evidence="2" id="KW-1185">Reference proteome</keyword>
<sequence length="64" mass="6975">MKSLIYCCLEHVDLALDDIVDETGEPPSLNKVEGKNELSTGCEYCQNPAIYVVGNTHSDTICGQ</sequence>
<proteinExistence type="predicted"/>
<dbReference type="EMBL" id="OAOP01000001">
    <property type="protein sequence ID" value="SNX66735.1"/>
    <property type="molecule type" value="Genomic_DNA"/>
</dbReference>
<dbReference type="Pfam" id="PF14116">
    <property type="entry name" value="YyzF"/>
    <property type="match status" value="1"/>
</dbReference>
<dbReference type="InterPro" id="IPR025626">
    <property type="entry name" value="YyzF"/>
</dbReference>
<dbReference type="RefSeq" id="WP_097156591.1">
    <property type="nucleotide sequence ID" value="NZ_JBEPMQ010000016.1"/>
</dbReference>